<comment type="caution">
    <text evidence="2">The sequence shown here is derived from an EMBL/GenBank/DDBJ whole genome shotgun (WGS) entry which is preliminary data.</text>
</comment>
<evidence type="ECO:0000256" key="1">
    <source>
        <dbReference type="SAM" id="MobiDB-lite"/>
    </source>
</evidence>
<feature type="compositionally biased region" description="Polar residues" evidence="1">
    <location>
        <begin position="1"/>
        <end position="12"/>
    </location>
</feature>
<evidence type="ECO:0000313" key="3">
    <source>
        <dbReference type="Proteomes" id="UP001224661"/>
    </source>
</evidence>
<reference evidence="2 3" key="1">
    <citation type="submission" date="2023-05" db="EMBL/GenBank/DDBJ databases">
        <title>Draft genome sequence of Streptomyces sp. B-S-A8 isolated from a cave soil in Thailand.</title>
        <authorList>
            <person name="Chamroensaksri N."/>
            <person name="Muangham S."/>
        </authorList>
    </citation>
    <scope>NUCLEOTIDE SEQUENCE [LARGE SCALE GENOMIC DNA]</scope>
    <source>
        <strain evidence="2 3">B-S-A8</strain>
    </source>
</reference>
<dbReference type="EMBL" id="JASCIR010000009">
    <property type="protein sequence ID" value="MDI3387303.1"/>
    <property type="molecule type" value="Genomic_DNA"/>
</dbReference>
<sequence length="58" mass="6311">MTENSDVPTEQSAPDAAAEQRGHGRHRGPVSVQDVPEQAPAPRGRHRKPSDERRSEAA</sequence>
<organism evidence="2 3">
    <name type="scientific">Streptomyces solicavernae</name>
    <dbReference type="NCBI Taxonomy" id="3043614"/>
    <lineage>
        <taxon>Bacteria</taxon>
        <taxon>Bacillati</taxon>
        <taxon>Actinomycetota</taxon>
        <taxon>Actinomycetes</taxon>
        <taxon>Kitasatosporales</taxon>
        <taxon>Streptomycetaceae</taxon>
        <taxon>Streptomyces</taxon>
    </lineage>
</organism>
<accession>A0ABT6RS82</accession>
<dbReference type="Proteomes" id="UP001224661">
    <property type="component" value="Unassembled WGS sequence"/>
</dbReference>
<evidence type="ECO:0000313" key="2">
    <source>
        <dbReference type="EMBL" id="MDI3387303.1"/>
    </source>
</evidence>
<proteinExistence type="predicted"/>
<feature type="region of interest" description="Disordered" evidence="1">
    <location>
        <begin position="1"/>
        <end position="58"/>
    </location>
</feature>
<gene>
    <name evidence="2" type="ORF">QIS99_13990</name>
</gene>
<feature type="compositionally biased region" description="Basic and acidic residues" evidence="1">
    <location>
        <begin position="49"/>
        <end position="58"/>
    </location>
</feature>
<name>A0ABT6RS82_9ACTN</name>
<protein>
    <submittedName>
        <fullName evidence="2">Uncharacterized protein</fullName>
    </submittedName>
</protein>
<keyword evidence="3" id="KW-1185">Reference proteome</keyword>
<dbReference type="RefSeq" id="WP_282513580.1">
    <property type="nucleotide sequence ID" value="NZ_JASCIR010000009.1"/>
</dbReference>